<feature type="domain" description="4Fe-4S ferredoxin-type" evidence="8">
    <location>
        <begin position="4"/>
        <end position="34"/>
    </location>
</feature>
<feature type="binding site" evidence="7">
    <location>
        <position position="107"/>
    </location>
    <ligand>
        <name>[4Fe-4S] cluster</name>
        <dbReference type="ChEBI" id="CHEBI:49883"/>
        <label>4</label>
    </ligand>
</feature>
<dbReference type="PANTHER" id="PTHR43545">
    <property type="entry name" value="FORMATE DEHYDROGENASE, NITRATE-INDUCIBLE, IRON-SULFUR SUBUNIT"/>
    <property type="match status" value="1"/>
</dbReference>
<dbReference type="EMBL" id="JACHHB010000003">
    <property type="protein sequence ID" value="MBB5172835.1"/>
    <property type="molecule type" value="Genomic_DNA"/>
</dbReference>
<feature type="binding site" evidence="7">
    <location>
        <position position="13"/>
    </location>
    <ligand>
        <name>[4Fe-4S] cluster</name>
        <dbReference type="ChEBI" id="CHEBI:49883"/>
        <label>1</label>
    </ligand>
</feature>
<keyword evidence="3 7" id="KW-0479">Metal-binding</keyword>
<keyword evidence="10" id="KW-1185">Reference proteome</keyword>
<dbReference type="GO" id="GO:0046872">
    <property type="term" value="F:metal ion binding"/>
    <property type="evidence" value="ECO:0007669"/>
    <property type="project" value="UniProtKB-KW"/>
</dbReference>
<evidence type="ECO:0000256" key="2">
    <source>
        <dbReference type="ARBA" id="ARBA00022485"/>
    </source>
</evidence>
<accession>A0A840QN76</accession>
<feature type="domain" description="4Fe-4S ferredoxin-type" evidence="8">
    <location>
        <begin position="66"/>
        <end position="97"/>
    </location>
</feature>
<evidence type="ECO:0000256" key="7">
    <source>
        <dbReference type="PIRSR" id="PIRSR036298-50"/>
    </source>
</evidence>
<feature type="binding site" evidence="7">
    <location>
        <position position="16"/>
    </location>
    <ligand>
        <name>[4Fe-4S] cluster</name>
        <dbReference type="ChEBI" id="CHEBI:49883"/>
        <label>1</label>
    </ligand>
</feature>
<feature type="binding site" evidence="7">
    <location>
        <position position="144"/>
    </location>
    <ligand>
        <name>[4Fe-4S] cluster</name>
        <dbReference type="ChEBI" id="CHEBI:49883"/>
        <label>2</label>
    </ligand>
</feature>
<dbReference type="CDD" id="cd10562">
    <property type="entry name" value="FDH_b_like"/>
    <property type="match status" value="1"/>
</dbReference>
<keyword evidence="6 7" id="KW-0411">Iron-sulfur</keyword>
<evidence type="ECO:0000256" key="5">
    <source>
        <dbReference type="ARBA" id="ARBA00023004"/>
    </source>
</evidence>
<protein>
    <submittedName>
        <fullName evidence="9">Formate dehydrogenase iron-sulfur subunit</fullName>
    </submittedName>
</protein>
<proteinExistence type="predicted"/>
<feature type="binding site" evidence="7">
    <location>
        <position position="75"/>
    </location>
    <ligand>
        <name>[4Fe-4S] cluster</name>
        <dbReference type="ChEBI" id="CHEBI:49883"/>
        <label>3</label>
    </ligand>
</feature>
<dbReference type="InterPro" id="IPR051555">
    <property type="entry name" value="FDH_Electron_Transfer_Unit"/>
</dbReference>
<name>A0A840QN76_9BACI</name>
<reference evidence="9 10" key="1">
    <citation type="submission" date="2020-08" db="EMBL/GenBank/DDBJ databases">
        <title>Genomic Encyclopedia of Type Strains, Phase IV (KMG-IV): sequencing the most valuable type-strain genomes for metagenomic binning, comparative biology and taxonomic classification.</title>
        <authorList>
            <person name="Goeker M."/>
        </authorList>
    </citation>
    <scope>NUCLEOTIDE SEQUENCE [LARGE SCALE GENOMIC DNA]</scope>
    <source>
        <strain evidence="9 10">DSM 24696</strain>
    </source>
</reference>
<comment type="caution">
    <text evidence="9">The sequence shown here is derived from an EMBL/GenBank/DDBJ whole genome shotgun (WGS) entry which is preliminary data.</text>
</comment>
<feature type="binding site" evidence="7">
    <location>
        <position position="141"/>
    </location>
    <ligand>
        <name>[4Fe-4S] cluster</name>
        <dbReference type="ChEBI" id="CHEBI:49883"/>
        <label>2</label>
    </ligand>
</feature>
<evidence type="ECO:0000256" key="1">
    <source>
        <dbReference type="ARBA" id="ARBA00004196"/>
    </source>
</evidence>
<evidence type="ECO:0000256" key="4">
    <source>
        <dbReference type="ARBA" id="ARBA00022737"/>
    </source>
</evidence>
<dbReference type="InterPro" id="IPR017896">
    <property type="entry name" value="4Fe4S_Fe-S-bd"/>
</dbReference>
<dbReference type="Gene3D" id="3.30.70.20">
    <property type="match status" value="2"/>
</dbReference>
<dbReference type="InterPro" id="IPR017900">
    <property type="entry name" value="4Fe4S_Fe_S_CS"/>
</dbReference>
<evidence type="ECO:0000256" key="3">
    <source>
        <dbReference type="ARBA" id="ARBA00022723"/>
    </source>
</evidence>
<dbReference type="PROSITE" id="PS51379">
    <property type="entry name" value="4FE4S_FER_2"/>
    <property type="match status" value="3"/>
</dbReference>
<sequence>MTTYSKLVDVTVCTGCRACMVACKNWNDLPVETQAYSGGYQSHEKPTGKTWNVLQMKEHETANGGFEWLYRHSACYHCADAACEKVCPEGAITYGEFGSVDIDQEACVGCSYCVYNCPFDIVELADYVTEDGDVRQRAQKCTLCEDRLQEGLQPSCVDTCPLDAIVFGEREEMLKLAEERLEKAKQFFPNAQIYNPPGVGGTKMFYVLADKPSVYGLPENPEVPTSAVLWKDIAQPAGKALLGVTMMGVLTGYVTNKLFNKGEHHEEGGEVDESKHG</sequence>
<gene>
    <name evidence="9" type="ORF">HNQ41_000979</name>
</gene>
<feature type="binding site" evidence="7">
    <location>
        <position position="160"/>
    </location>
    <ligand>
        <name>[4Fe-4S] cluster</name>
        <dbReference type="ChEBI" id="CHEBI:49883"/>
        <label>1</label>
    </ligand>
</feature>
<feature type="binding site" evidence="7">
    <location>
        <position position="156"/>
    </location>
    <ligand>
        <name>[4Fe-4S] cluster</name>
        <dbReference type="ChEBI" id="CHEBI:49883"/>
        <label>2</label>
    </ligand>
</feature>
<dbReference type="PROSITE" id="PS00198">
    <property type="entry name" value="4FE4S_FER_1"/>
    <property type="match status" value="1"/>
</dbReference>
<evidence type="ECO:0000259" key="8">
    <source>
        <dbReference type="PROSITE" id="PS51379"/>
    </source>
</evidence>
<dbReference type="RefSeq" id="WP_184663285.1">
    <property type="nucleotide sequence ID" value="NZ_JACHHB010000003.1"/>
</dbReference>
<feature type="domain" description="4Fe-4S ferredoxin-type" evidence="8">
    <location>
        <begin position="98"/>
        <end position="127"/>
    </location>
</feature>
<feature type="binding site" evidence="7">
    <location>
        <position position="23"/>
    </location>
    <ligand>
        <name>[4Fe-4S] cluster</name>
        <dbReference type="ChEBI" id="CHEBI:49883"/>
        <label>2</label>
    </ligand>
</feature>
<dbReference type="SUPFAM" id="SSF54862">
    <property type="entry name" value="4Fe-4S ferredoxins"/>
    <property type="match status" value="1"/>
</dbReference>
<dbReference type="Proteomes" id="UP000551878">
    <property type="component" value="Unassembled WGS sequence"/>
</dbReference>
<dbReference type="Pfam" id="PF13247">
    <property type="entry name" value="Fer4_11"/>
    <property type="match status" value="1"/>
</dbReference>
<comment type="subcellular location">
    <subcellularLocation>
        <location evidence="1">Cell envelope</location>
    </subcellularLocation>
</comment>
<evidence type="ECO:0000313" key="9">
    <source>
        <dbReference type="EMBL" id="MBB5172835.1"/>
    </source>
</evidence>
<keyword evidence="5 7" id="KW-0408">Iron</keyword>
<comment type="cofactor">
    <cofactor evidence="7">
        <name>[4Fe-4S] cluster</name>
        <dbReference type="ChEBI" id="CHEBI:49883"/>
    </cofactor>
    <text evidence="7">Binds 4 [4Fe-4S] clusters per subunit.</text>
</comment>
<dbReference type="PANTHER" id="PTHR43545:SF6">
    <property type="entry name" value="FORMATE DEHYDROGENASE, NITRATE-INDUCIBLE, IRON-SULFUR SUBUNIT"/>
    <property type="match status" value="1"/>
</dbReference>
<dbReference type="GO" id="GO:0051539">
    <property type="term" value="F:4 iron, 4 sulfur cluster binding"/>
    <property type="evidence" value="ECO:0007669"/>
    <property type="project" value="UniProtKB-KW"/>
</dbReference>
<feature type="binding site" evidence="7">
    <location>
        <position position="19"/>
    </location>
    <ligand>
        <name>[4Fe-4S] cluster</name>
        <dbReference type="ChEBI" id="CHEBI:49883"/>
        <label>1</label>
    </ligand>
</feature>
<keyword evidence="2 7" id="KW-0004">4Fe-4S</keyword>
<dbReference type="AlphaFoldDB" id="A0A840QN76"/>
<feature type="binding site" evidence="7">
    <location>
        <position position="113"/>
    </location>
    <ligand>
        <name>[4Fe-4S] cluster</name>
        <dbReference type="ChEBI" id="CHEBI:49883"/>
        <label>4</label>
    </ligand>
</feature>
<feature type="binding site" evidence="7">
    <location>
        <position position="83"/>
    </location>
    <ligand>
        <name>[4Fe-4S] cluster</name>
        <dbReference type="ChEBI" id="CHEBI:49883"/>
        <label>3</label>
    </ligand>
</feature>
<dbReference type="GO" id="GO:0045333">
    <property type="term" value="P:cellular respiration"/>
    <property type="evidence" value="ECO:0007669"/>
    <property type="project" value="InterPro"/>
</dbReference>
<organism evidence="9 10">
    <name type="scientific">Texcoconibacillus texcoconensis</name>
    <dbReference type="NCBI Taxonomy" id="1095777"/>
    <lineage>
        <taxon>Bacteria</taxon>
        <taxon>Bacillati</taxon>
        <taxon>Bacillota</taxon>
        <taxon>Bacilli</taxon>
        <taxon>Bacillales</taxon>
        <taxon>Bacillaceae</taxon>
        <taxon>Texcoconibacillus</taxon>
    </lineage>
</organism>
<feature type="binding site" evidence="7">
    <location>
        <position position="117"/>
    </location>
    <ligand>
        <name>[4Fe-4S] cluster</name>
        <dbReference type="ChEBI" id="CHEBI:49883"/>
        <label>3</label>
    </ligand>
</feature>
<dbReference type="GO" id="GO:0030313">
    <property type="term" value="C:cell envelope"/>
    <property type="evidence" value="ECO:0007669"/>
    <property type="project" value="UniProtKB-SubCell"/>
</dbReference>
<keyword evidence="4" id="KW-0677">Repeat</keyword>
<dbReference type="InterPro" id="IPR014603">
    <property type="entry name" value="Formate_DH_Fe-S_su"/>
</dbReference>
<evidence type="ECO:0000256" key="6">
    <source>
        <dbReference type="ARBA" id="ARBA00023014"/>
    </source>
</evidence>
<feature type="binding site" evidence="7">
    <location>
        <position position="87"/>
    </location>
    <ligand>
        <name>[4Fe-4S] cluster</name>
        <dbReference type="ChEBI" id="CHEBI:49883"/>
        <label>4</label>
    </ligand>
</feature>
<dbReference type="GO" id="GO:0015944">
    <property type="term" value="P:formate oxidation"/>
    <property type="evidence" value="ECO:0007669"/>
    <property type="project" value="InterPro"/>
</dbReference>
<dbReference type="PIRSF" id="PIRSF036298">
    <property type="entry name" value="FDH_4Fe4S"/>
    <property type="match status" value="1"/>
</dbReference>
<feature type="binding site" evidence="7">
    <location>
        <position position="110"/>
    </location>
    <ligand>
        <name>[4Fe-4S] cluster</name>
        <dbReference type="ChEBI" id="CHEBI:49883"/>
        <label>4</label>
    </ligand>
</feature>
<feature type="binding site" evidence="7">
    <location>
        <position position="78"/>
    </location>
    <ligand>
        <name>[4Fe-4S] cluster</name>
        <dbReference type="ChEBI" id="CHEBI:49883"/>
        <label>3</label>
    </ligand>
</feature>
<evidence type="ECO:0000313" key="10">
    <source>
        <dbReference type="Proteomes" id="UP000551878"/>
    </source>
</evidence>